<keyword evidence="1" id="KW-0175">Coiled coil</keyword>
<reference evidence="4 5" key="1">
    <citation type="journal article" date="2016" name="Mol. Biol. Evol.">
        <title>Comparative Genomics of Early-Diverging Mushroom-Forming Fungi Provides Insights into the Origins of Lignocellulose Decay Capabilities.</title>
        <authorList>
            <person name="Nagy L.G."/>
            <person name="Riley R."/>
            <person name="Tritt A."/>
            <person name="Adam C."/>
            <person name="Daum C."/>
            <person name="Floudas D."/>
            <person name="Sun H."/>
            <person name="Yadav J.S."/>
            <person name="Pangilinan J."/>
            <person name="Larsson K.H."/>
            <person name="Matsuura K."/>
            <person name="Barry K."/>
            <person name="Labutti K."/>
            <person name="Kuo R."/>
            <person name="Ohm R.A."/>
            <person name="Bhattacharya S.S."/>
            <person name="Shirouzu T."/>
            <person name="Yoshinaga Y."/>
            <person name="Martin F.M."/>
            <person name="Grigoriev I.V."/>
            <person name="Hibbett D.S."/>
        </authorList>
    </citation>
    <scope>NUCLEOTIDE SEQUENCE [LARGE SCALE GENOMIC DNA]</scope>
    <source>
        <strain evidence="4 5">L-15889</strain>
    </source>
</reference>
<name>A0A165TMC3_9APHY</name>
<keyword evidence="3" id="KW-0472">Membrane</keyword>
<dbReference type="STRING" id="1314783.A0A165TMC3"/>
<evidence type="ECO:0000256" key="3">
    <source>
        <dbReference type="SAM" id="Phobius"/>
    </source>
</evidence>
<gene>
    <name evidence="4" type="ORF">DAEQUDRAFT_762095</name>
</gene>
<evidence type="ECO:0000313" key="5">
    <source>
        <dbReference type="Proteomes" id="UP000076727"/>
    </source>
</evidence>
<dbReference type="EMBL" id="KV429036">
    <property type="protein sequence ID" value="KZT73658.1"/>
    <property type="molecule type" value="Genomic_DNA"/>
</dbReference>
<dbReference type="OrthoDB" id="425925at2759"/>
<keyword evidence="3" id="KW-0812">Transmembrane</keyword>
<sequence length="585" mass="65419">MRQKSTILWSLNRGIPSLVITALVQSLLLDGPLKAASDDLGRAFGPLVPVSFLLVCGVFVYSAVYFGVFPLLSAYVFPPSIPAKESICKSRFQVLLHVMLAYIDEAIDTYMNRKSRSQLLAEILFLRDTLAEHRSVSRGRKKALSRLRRRHARVVAGYKNLKGDFEIEQTKYHDTLMSLSEAKEEITAWEFRVIILEHDVTASERALEIAKQDRSNLEEALRSEQHKRSEVDAVYQDEKAKQSELDERLHTEMHQSPELEQLIEGAYVEVARALGLRLDTSSLSSAEKLAKMVQQTQRLRTESHSLQGTLESALFDGSAKESMINELEEENRVLAATVEDKGKEIAALSEKNDRLLHETSGMGAEISQLNEDKDQLIRDVSDRDAEIARLHKKKANLVRAGLHKDAIIAQLDEEKAQRLPLALAKDAEIAILGEENKRLRCKASEQDKTTSELMNGLQQKVDAACSTLESKDLELHAKDKVIAVLQEEVRGLQGTAVEKDELIATLGNQNNALQNSVDAFNGSIDTMHFEALTKNVTIAKLEEQNSAKDVQIAVLEERVDAFRGSLEFVYLEQKAREGALVVGRV</sequence>
<evidence type="ECO:0000313" key="4">
    <source>
        <dbReference type="EMBL" id="KZT73658.1"/>
    </source>
</evidence>
<evidence type="ECO:0000256" key="1">
    <source>
        <dbReference type="SAM" id="Coils"/>
    </source>
</evidence>
<keyword evidence="5" id="KW-1185">Reference proteome</keyword>
<feature type="coiled-coil region" evidence="1">
    <location>
        <begin position="324"/>
        <end position="358"/>
    </location>
</feature>
<evidence type="ECO:0000256" key="2">
    <source>
        <dbReference type="SAM" id="MobiDB-lite"/>
    </source>
</evidence>
<organism evidence="4 5">
    <name type="scientific">Daedalea quercina L-15889</name>
    <dbReference type="NCBI Taxonomy" id="1314783"/>
    <lineage>
        <taxon>Eukaryota</taxon>
        <taxon>Fungi</taxon>
        <taxon>Dikarya</taxon>
        <taxon>Basidiomycota</taxon>
        <taxon>Agaricomycotina</taxon>
        <taxon>Agaricomycetes</taxon>
        <taxon>Polyporales</taxon>
        <taxon>Fomitopsis</taxon>
    </lineage>
</organism>
<feature type="region of interest" description="Disordered" evidence="2">
    <location>
        <begin position="221"/>
        <end position="242"/>
    </location>
</feature>
<accession>A0A165TMC3</accession>
<feature type="transmembrane region" description="Helical" evidence="3">
    <location>
        <begin position="51"/>
        <end position="77"/>
    </location>
</feature>
<proteinExistence type="predicted"/>
<dbReference type="Proteomes" id="UP000076727">
    <property type="component" value="Unassembled WGS sequence"/>
</dbReference>
<protein>
    <submittedName>
        <fullName evidence="4">Uncharacterized protein</fullName>
    </submittedName>
</protein>
<dbReference type="AlphaFoldDB" id="A0A165TMC3"/>
<keyword evidence="3" id="KW-1133">Transmembrane helix</keyword>